<keyword evidence="1" id="KW-0413">Isomerase</keyword>
<dbReference type="AlphaFoldDB" id="A0A4R0JV98"/>
<dbReference type="CDD" id="cd06558">
    <property type="entry name" value="crotonase-like"/>
    <property type="match status" value="1"/>
</dbReference>
<gene>
    <name evidence="1" type="ORF">E0H75_21585</name>
</gene>
<dbReference type="InterPro" id="IPR001753">
    <property type="entry name" value="Enoyl-CoA_hydra/iso"/>
</dbReference>
<dbReference type="GO" id="GO:0016853">
    <property type="term" value="F:isomerase activity"/>
    <property type="evidence" value="ECO:0007669"/>
    <property type="project" value="UniProtKB-KW"/>
</dbReference>
<dbReference type="GO" id="GO:0006635">
    <property type="term" value="P:fatty acid beta-oxidation"/>
    <property type="evidence" value="ECO:0007669"/>
    <property type="project" value="TreeGrafter"/>
</dbReference>
<sequence>MIELPSLRVRSQDGVMYVEFAHPPMNLVDAELVSQLVELAGVLERDGDTRVVVFGSADPDYFLAHYDVDDLLGRTAPPVRLGGLKPFHQLLERYRQLPQVTIARVEGRARGAGSEFLLALDMRFAALGSAVLAQFEVAVGLLPGGAGTQNLPELVGRSRALEAILGGADFDAELAERYGWVNRALPADELAGFVDTLAKRIAGFSADAVRRAKRSVQVAANGRYEGLQEEAHLFSELLALPDTRHRMKAFLEAGGQTRSGEMDLGWLLRDAPSLPDAT</sequence>
<dbReference type="RefSeq" id="WP_131515398.1">
    <property type="nucleotide sequence ID" value="NZ_SJKD01000004.1"/>
</dbReference>
<dbReference type="Gene3D" id="3.90.226.10">
    <property type="entry name" value="2-enoyl-CoA Hydratase, Chain A, domain 1"/>
    <property type="match status" value="1"/>
</dbReference>
<dbReference type="Pfam" id="PF00378">
    <property type="entry name" value="ECH_1"/>
    <property type="match status" value="1"/>
</dbReference>
<proteinExistence type="predicted"/>
<dbReference type="EMBL" id="SJKD01000004">
    <property type="protein sequence ID" value="TCC49126.1"/>
    <property type="molecule type" value="Genomic_DNA"/>
</dbReference>
<evidence type="ECO:0000313" key="1">
    <source>
        <dbReference type="EMBL" id="TCC49126.1"/>
    </source>
</evidence>
<accession>A0A4R0JV98</accession>
<dbReference type="InterPro" id="IPR029045">
    <property type="entry name" value="ClpP/crotonase-like_dom_sf"/>
</dbReference>
<dbReference type="SUPFAM" id="SSF52096">
    <property type="entry name" value="ClpP/crotonase"/>
    <property type="match status" value="1"/>
</dbReference>
<keyword evidence="2" id="KW-1185">Reference proteome</keyword>
<evidence type="ECO:0000313" key="2">
    <source>
        <dbReference type="Proteomes" id="UP000293342"/>
    </source>
</evidence>
<dbReference type="Proteomes" id="UP000293342">
    <property type="component" value="Unassembled WGS sequence"/>
</dbReference>
<dbReference type="OrthoDB" id="9775794at2"/>
<organism evidence="1 2">
    <name type="scientific">Kribbella capetownensis</name>
    <dbReference type="NCBI Taxonomy" id="1572659"/>
    <lineage>
        <taxon>Bacteria</taxon>
        <taxon>Bacillati</taxon>
        <taxon>Actinomycetota</taxon>
        <taxon>Actinomycetes</taxon>
        <taxon>Propionibacteriales</taxon>
        <taxon>Kribbellaceae</taxon>
        <taxon>Kribbella</taxon>
    </lineage>
</organism>
<reference evidence="1 2" key="1">
    <citation type="submission" date="2019-02" db="EMBL/GenBank/DDBJ databases">
        <title>Kribbella capetownensis sp. nov. and Kribbella speibonae sp. nov., isolated from soil.</title>
        <authorList>
            <person name="Curtis S.M."/>
            <person name="Norton I."/>
            <person name="Everest G.J."/>
            <person name="Meyers P.R."/>
        </authorList>
    </citation>
    <scope>NUCLEOTIDE SEQUENCE [LARGE SCALE GENOMIC DNA]</scope>
    <source>
        <strain evidence="1 2">YM53</strain>
    </source>
</reference>
<protein>
    <submittedName>
        <fullName evidence="1">Enoyl-CoA hydratase/isomerase family protein</fullName>
    </submittedName>
</protein>
<name>A0A4R0JV98_9ACTN</name>
<comment type="caution">
    <text evidence="1">The sequence shown here is derived from an EMBL/GenBank/DDBJ whole genome shotgun (WGS) entry which is preliminary data.</text>
</comment>
<dbReference type="PANTHER" id="PTHR11941:SF54">
    <property type="entry name" value="ENOYL-COA HYDRATASE, MITOCHONDRIAL"/>
    <property type="match status" value="1"/>
</dbReference>
<dbReference type="PANTHER" id="PTHR11941">
    <property type="entry name" value="ENOYL-COA HYDRATASE-RELATED"/>
    <property type="match status" value="1"/>
</dbReference>